<comment type="caution">
    <text evidence="2">The sequence shown here is derived from an EMBL/GenBank/DDBJ whole genome shotgun (WGS) entry which is preliminary data.</text>
</comment>
<gene>
    <name evidence="2" type="ORF">DPQ33_03635</name>
</gene>
<name>A0A7M3MJF7_9BACT</name>
<dbReference type="AlphaFoldDB" id="A0A7M3MJF7"/>
<dbReference type="PROSITE" id="PS51257">
    <property type="entry name" value="PROKAR_LIPOPROTEIN"/>
    <property type="match status" value="1"/>
</dbReference>
<dbReference type="OrthoDB" id="5459367at2"/>
<organism evidence="2 3">
    <name type="scientific">Oceanidesulfovibrio indonesiensis</name>
    <dbReference type="NCBI Taxonomy" id="54767"/>
    <lineage>
        <taxon>Bacteria</taxon>
        <taxon>Pseudomonadati</taxon>
        <taxon>Thermodesulfobacteriota</taxon>
        <taxon>Desulfovibrionia</taxon>
        <taxon>Desulfovibrionales</taxon>
        <taxon>Desulfovibrionaceae</taxon>
        <taxon>Oceanidesulfovibrio</taxon>
    </lineage>
</organism>
<evidence type="ECO:0008006" key="4">
    <source>
        <dbReference type="Google" id="ProtNLM"/>
    </source>
</evidence>
<dbReference type="EMBL" id="QMIE01000002">
    <property type="protein sequence ID" value="TVM19461.1"/>
    <property type="molecule type" value="Genomic_DNA"/>
</dbReference>
<keyword evidence="1" id="KW-0732">Signal</keyword>
<feature type="chain" id="PRO_5029601691" description="DUF3574 domain-containing protein" evidence="1">
    <location>
        <begin position="36"/>
        <end position="147"/>
    </location>
</feature>
<dbReference type="RefSeq" id="WP_144301818.1">
    <property type="nucleotide sequence ID" value="NZ_QMIE01000002.1"/>
</dbReference>
<evidence type="ECO:0000313" key="2">
    <source>
        <dbReference type="EMBL" id="TVM19461.1"/>
    </source>
</evidence>
<keyword evidence="3" id="KW-1185">Reference proteome</keyword>
<accession>A0A7M3MJF7</accession>
<proteinExistence type="predicted"/>
<reference evidence="2 3" key="1">
    <citation type="submission" date="2018-06" db="EMBL/GenBank/DDBJ databases">
        <title>Complete genome of Desulfovibrio indonesiensis P37SLT.</title>
        <authorList>
            <person name="Crispim J.S."/>
            <person name="Vidigal P.M.P."/>
            <person name="Silva L.C.F."/>
            <person name="Laguardia C.N."/>
            <person name="Araujo L.C."/>
            <person name="Dias R.S."/>
            <person name="Sousa M.P."/>
            <person name="Paula S.O."/>
            <person name="Silva C."/>
        </authorList>
    </citation>
    <scope>NUCLEOTIDE SEQUENCE [LARGE SCALE GENOMIC DNA]</scope>
    <source>
        <strain evidence="2 3">P37SLT</strain>
    </source>
</reference>
<sequence>MKRYLGCIRSGWGAAVSMLLLAGVLTFFASGIACAQDASALDDNAYVHFFVVPTTAAKGNTFHEEIISLKKMLIDRAGGFTELGPSHGGHLRADGNINRQDNISFVVAADEDLRDELVPYIHEHFGQEKPFVLVMRGWCSLYAKPSE</sequence>
<feature type="signal peptide" evidence="1">
    <location>
        <begin position="1"/>
        <end position="35"/>
    </location>
</feature>
<evidence type="ECO:0000313" key="3">
    <source>
        <dbReference type="Proteomes" id="UP000448292"/>
    </source>
</evidence>
<evidence type="ECO:0000256" key="1">
    <source>
        <dbReference type="SAM" id="SignalP"/>
    </source>
</evidence>
<dbReference type="Proteomes" id="UP000448292">
    <property type="component" value="Unassembled WGS sequence"/>
</dbReference>
<protein>
    <recommendedName>
        <fullName evidence="4">DUF3574 domain-containing protein</fullName>
    </recommendedName>
</protein>